<dbReference type="Proteomes" id="UP000694416">
    <property type="component" value="Unplaced"/>
</dbReference>
<evidence type="ECO:0000313" key="5">
    <source>
        <dbReference type="Ensembl" id="ENSPTEP00000009678.1"/>
    </source>
</evidence>
<evidence type="ECO:0000256" key="3">
    <source>
        <dbReference type="SAM" id="MobiDB-lite"/>
    </source>
</evidence>
<dbReference type="InterPro" id="IPR007502">
    <property type="entry name" value="Helicase-assoc_dom"/>
</dbReference>
<dbReference type="Ensembl" id="ENSPTET00000014716.1">
    <property type="protein sequence ID" value="ENSPTEP00000009678.1"/>
    <property type="gene ID" value="ENSPTEG00000010988.1"/>
</dbReference>
<dbReference type="AlphaFoldDB" id="A0A8C9GS15"/>
<dbReference type="PANTHER" id="PTHR18934:SF85">
    <property type="entry name" value="ATP-DEPENDENT RNA HELICASE DHX8"/>
    <property type="match status" value="1"/>
</dbReference>
<dbReference type="GO" id="GO:0004386">
    <property type="term" value="F:helicase activity"/>
    <property type="evidence" value="ECO:0007669"/>
    <property type="project" value="TreeGrafter"/>
</dbReference>
<dbReference type="SUPFAM" id="SSF52540">
    <property type="entry name" value="P-loop containing nucleoside triphosphate hydrolases"/>
    <property type="match status" value="1"/>
</dbReference>
<dbReference type="SMART" id="SM00847">
    <property type="entry name" value="HA2"/>
    <property type="match status" value="1"/>
</dbReference>
<protein>
    <recommendedName>
        <fullName evidence="4">Helicase-associated domain-containing protein</fullName>
    </recommendedName>
</protein>
<feature type="region of interest" description="Disordered" evidence="3">
    <location>
        <begin position="124"/>
        <end position="155"/>
    </location>
</feature>
<evidence type="ECO:0000313" key="6">
    <source>
        <dbReference type="Proteomes" id="UP000694416"/>
    </source>
</evidence>
<keyword evidence="2" id="KW-0067">ATP-binding</keyword>
<dbReference type="GO" id="GO:0071013">
    <property type="term" value="C:catalytic step 2 spliceosome"/>
    <property type="evidence" value="ECO:0007669"/>
    <property type="project" value="TreeGrafter"/>
</dbReference>
<reference evidence="5" key="1">
    <citation type="submission" date="2025-08" db="UniProtKB">
        <authorList>
            <consortium name="Ensembl"/>
        </authorList>
    </citation>
    <scope>IDENTIFICATION</scope>
</reference>
<keyword evidence="1" id="KW-0547">Nucleotide-binding</keyword>
<evidence type="ECO:0000259" key="4">
    <source>
        <dbReference type="SMART" id="SM00847"/>
    </source>
</evidence>
<dbReference type="InterPro" id="IPR011709">
    <property type="entry name" value="DEAD-box_helicase_OB_fold"/>
</dbReference>
<dbReference type="GO" id="GO:0003723">
    <property type="term" value="F:RNA binding"/>
    <property type="evidence" value="ECO:0007669"/>
    <property type="project" value="TreeGrafter"/>
</dbReference>
<evidence type="ECO:0000256" key="2">
    <source>
        <dbReference type="ARBA" id="ARBA00022840"/>
    </source>
</evidence>
<dbReference type="Pfam" id="PF21010">
    <property type="entry name" value="HA2_C"/>
    <property type="match status" value="1"/>
</dbReference>
<feature type="compositionally biased region" description="Basic and acidic residues" evidence="3">
    <location>
        <begin position="137"/>
        <end position="155"/>
    </location>
</feature>
<reference evidence="5" key="2">
    <citation type="submission" date="2025-09" db="UniProtKB">
        <authorList>
            <consortium name="Ensembl"/>
        </authorList>
    </citation>
    <scope>IDENTIFICATION</scope>
</reference>
<accession>A0A8C9GS15</accession>
<feature type="domain" description="Helicase-associated" evidence="4">
    <location>
        <begin position="45"/>
        <end position="197"/>
    </location>
</feature>
<dbReference type="GO" id="GO:0005524">
    <property type="term" value="F:ATP binding"/>
    <property type="evidence" value="ECO:0007669"/>
    <property type="project" value="UniProtKB-KW"/>
</dbReference>
<dbReference type="PANTHER" id="PTHR18934">
    <property type="entry name" value="ATP-DEPENDENT RNA HELICASE"/>
    <property type="match status" value="1"/>
</dbReference>
<keyword evidence="6" id="KW-1185">Reference proteome</keyword>
<organism evidence="5 6">
    <name type="scientific">Piliocolobus tephrosceles</name>
    <name type="common">Ugandan red Colobus</name>
    <dbReference type="NCBI Taxonomy" id="591936"/>
    <lineage>
        <taxon>Eukaryota</taxon>
        <taxon>Metazoa</taxon>
        <taxon>Chordata</taxon>
        <taxon>Craniata</taxon>
        <taxon>Vertebrata</taxon>
        <taxon>Euteleostomi</taxon>
        <taxon>Mammalia</taxon>
        <taxon>Eutheria</taxon>
        <taxon>Euarchontoglires</taxon>
        <taxon>Primates</taxon>
        <taxon>Haplorrhini</taxon>
        <taxon>Catarrhini</taxon>
        <taxon>Cercopithecidae</taxon>
        <taxon>Colobinae</taxon>
        <taxon>Piliocolobus</taxon>
    </lineage>
</organism>
<evidence type="ECO:0000256" key="1">
    <source>
        <dbReference type="ARBA" id="ARBA00022741"/>
    </source>
</evidence>
<sequence length="346" mass="40251">MAPFLIPEIFRSDLTQIYLELKTMNIKNPLEFNFLENPKKEMFIYSAKILFKINAIDVNNNLTDIGKKLCLLPLHPVYASMLLCSIQFECIDEMATIVALLNTDTIFLNYNFYESLDDMHAELDTAQGSSNPNDNNKLTKNEINNKSKKVQPLDDKNNNIADEKEYLNESKINDKNKLINVARRKLIHPDGDHLTLLYIFYLWTGETVINEKKHFCYTYGLNNERLKQVEKIKIQLLEILQNKMNIKITTKLHLHNWDKILMCLCKSCFFNIAKSTSSTNVFINLVNKAKIRIHPSSTMFNSSIKPSFILYSDVVQTKLLYARMVTKVEGEWLLKYASQNFKLIKQ</sequence>
<dbReference type="InterPro" id="IPR048333">
    <property type="entry name" value="HA2_WH"/>
</dbReference>
<feature type="compositionally biased region" description="Polar residues" evidence="3">
    <location>
        <begin position="126"/>
        <end position="136"/>
    </location>
</feature>
<dbReference type="Pfam" id="PF04408">
    <property type="entry name" value="WHD_HA2"/>
    <property type="match status" value="1"/>
</dbReference>
<dbReference type="Pfam" id="PF07717">
    <property type="entry name" value="OB_NTP_bind"/>
    <property type="match status" value="1"/>
</dbReference>
<dbReference type="InterPro" id="IPR027417">
    <property type="entry name" value="P-loop_NTPase"/>
</dbReference>
<proteinExistence type="predicted"/>
<dbReference type="Gene3D" id="1.20.120.1080">
    <property type="match status" value="1"/>
</dbReference>
<dbReference type="GO" id="GO:0000390">
    <property type="term" value="P:spliceosomal complex disassembly"/>
    <property type="evidence" value="ECO:0007669"/>
    <property type="project" value="TreeGrafter"/>
</dbReference>
<name>A0A8C9GS15_9PRIM</name>